<evidence type="ECO:0000256" key="3">
    <source>
        <dbReference type="RuleBase" id="RU366045"/>
    </source>
</evidence>
<evidence type="ECO:0000313" key="6">
    <source>
        <dbReference type="Proteomes" id="UP000612746"/>
    </source>
</evidence>
<comment type="similarity">
    <text evidence="3">Belongs to the metallo-dependent hydrolases superfamily.</text>
</comment>
<proteinExistence type="inferred from homology"/>
<dbReference type="OrthoDB" id="2331248at2759"/>
<dbReference type="GO" id="GO:0016787">
    <property type="term" value="F:hydrolase activity"/>
    <property type="evidence" value="ECO:0007669"/>
    <property type="project" value="InterPro"/>
</dbReference>
<dbReference type="InterPro" id="IPR032466">
    <property type="entry name" value="Metal_Hydrolase"/>
</dbReference>
<evidence type="ECO:0000256" key="2">
    <source>
        <dbReference type="ARBA" id="ARBA00023239"/>
    </source>
</evidence>
<evidence type="ECO:0000259" key="4">
    <source>
        <dbReference type="Pfam" id="PF04909"/>
    </source>
</evidence>
<gene>
    <name evidence="5" type="ORF">INT44_005572</name>
</gene>
<dbReference type="GO" id="GO:0016831">
    <property type="term" value="F:carboxy-lyase activity"/>
    <property type="evidence" value="ECO:0007669"/>
    <property type="project" value="UniProtKB-KW"/>
</dbReference>
<dbReference type="AlphaFoldDB" id="A0A8H7PZF4"/>
<organism evidence="5 6">
    <name type="scientific">Umbelopsis vinacea</name>
    <dbReference type="NCBI Taxonomy" id="44442"/>
    <lineage>
        <taxon>Eukaryota</taxon>
        <taxon>Fungi</taxon>
        <taxon>Fungi incertae sedis</taxon>
        <taxon>Mucoromycota</taxon>
        <taxon>Mucoromycotina</taxon>
        <taxon>Umbelopsidomycetes</taxon>
        <taxon>Umbelopsidales</taxon>
        <taxon>Umbelopsidaceae</taxon>
        <taxon>Umbelopsis</taxon>
    </lineage>
</organism>
<dbReference type="PANTHER" id="PTHR21240:SF30">
    <property type="entry name" value="AMIDOHYDROLASE-RELATED DOMAIN-CONTAINING PROTEIN-RELATED"/>
    <property type="match status" value="1"/>
</dbReference>
<dbReference type="Pfam" id="PF04909">
    <property type="entry name" value="Amidohydro_2"/>
    <property type="match status" value="1"/>
</dbReference>
<dbReference type="InterPro" id="IPR032465">
    <property type="entry name" value="ACMSD"/>
</dbReference>
<dbReference type="GO" id="GO:0019748">
    <property type="term" value="P:secondary metabolic process"/>
    <property type="evidence" value="ECO:0007669"/>
    <property type="project" value="TreeGrafter"/>
</dbReference>
<name>A0A8H7PZF4_9FUNG</name>
<keyword evidence="2 3" id="KW-0456">Lyase</keyword>
<comment type="caution">
    <text evidence="5">The sequence shown here is derived from an EMBL/GenBank/DDBJ whole genome shotgun (WGS) entry which is preliminary data.</text>
</comment>
<feature type="domain" description="Amidohydrolase-related" evidence="4">
    <location>
        <begin position="70"/>
        <end position="317"/>
    </location>
</feature>
<dbReference type="InterPro" id="IPR006680">
    <property type="entry name" value="Amidohydro-rel"/>
</dbReference>
<keyword evidence="1 3" id="KW-0210">Decarboxylase</keyword>
<keyword evidence="6" id="KW-1185">Reference proteome</keyword>
<dbReference type="PANTHER" id="PTHR21240">
    <property type="entry name" value="2-AMINO-3-CARBOXYLMUCONATE-6-SEMIALDEHYDE DECARBOXYLASE"/>
    <property type="match status" value="1"/>
</dbReference>
<evidence type="ECO:0000256" key="1">
    <source>
        <dbReference type="ARBA" id="ARBA00022793"/>
    </source>
</evidence>
<dbReference type="GO" id="GO:0005829">
    <property type="term" value="C:cytosol"/>
    <property type="evidence" value="ECO:0007669"/>
    <property type="project" value="TreeGrafter"/>
</dbReference>
<dbReference type="SUPFAM" id="SSF51556">
    <property type="entry name" value="Metallo-dependent hydrolases"/>
    <property type="match status" value="1"/>
</dbReference>
<dbReference type="Gene3D" id="3.20.20.140">
    <property type="entry name" value="Metal-dependent hydrolases"/>
    <property type="match status" value="1"/>
</dbReference>
<evidence type="ECO:0000313" key="5">
    <source>
        <dbReference type="EMBL" id="KAG2182593.1"/>
    </source>
</evidence>
<dbReference type="Proteomes" id="UP000612746">
    <property type="component" value="Unassembled WGS sequence"/>
</dbReference>
<dbReference type="EMBL" id="JAEPRA010000007">
    <property type="protein sequence ID" value="KAG2182593.1"/>
    <property type="molecule type" value="Genomic_DNA"/>
</dbReference>
<protein>
    <recommendedName>
        <fullName evidence="4">Amidohydrolase-related domain-containing protein</fullName>
    </recommendedName>
</protein>
<sequence length="322" mass="36546">MLPLITLEEHFLSEAVANSPAAAKLGMENFPPTLKAKLMSLSHERIQDMKDGNISLQIVSHNPAVCYESGICWKANNEIFQGCQSHKSSFAGFAVLPMADPVAAADELTRSIKELGFVGALIPNHANGHFYDGESYYSFWKRAQELDVPIYLHPTNPSNDMMPLYRGDYSEKIAGILSTFGWGWHADTGLHIMKLFCSGTFDRFPNLKVVIGHNGEMLPCMIQRQSDFLDTMVPMKRNLVQVWNENIWITTSGMFTIPPFLTLMHTTKIERIMYSVDYPFCNNKDGLKFMEELQKSGLLTEEQFEQVAYRNAEKLFNIKIQE</sequence>
<reference evidence="5" key="1">
    <citation type="submission" date="2020-12" db="EMBL/GenBank/DDBJ databases">
        <title>Metabolic potential, ecology and presence of endohyphal bacteria is reflected in genomic diversity of Mucoromycotina.</title>
        <authorList>
            <person name="Muszewska A."/>
            <person name="Okrasinska A."/>
            <person name="Steczkiewicz K."/>
            <person name="Drgas O."/>
            <person name="Orlowska M."/>
            <person name="Perlinska-Lenart U."/>
            <person name="Aleksandrzak-Piekarczyk T."/>
            <person name="Szatraj K."/>
            <person name="Zielenkiewicz U."/>
            <person name="Pilsyk S."/>
            <person name="Malc E."/>
            <person name="Mieczkowski P."/>
            <person name="Kruszewska J.S."/>
            <person name="Biernat P."/>
            <person name="Pawlowska J."/>
        </authorList>
    </citation>
    <scope>NUCLEOTIDE SEQUENCE</scope>
    <source>
        <strain evidence="5">WA0000051536</strain>
    </source>
</reference>
<accession>A0A8H7PZF4</accession>